<gene>
    <name evidence="2" type="ORF">G8E10_04185</name>
</gene>
<accession>A0AA43ZBT9</accession>
<dbReference type="InterPro" id="IPR035093">
    <property type="entry name" value="RelE/ParE_toxin_dom_sf"/>
</dbReference>
<name>A0AA43ZBT9_9HYPH</name>
<reference evidence="2" key="1">
    <citation type="submission" date="2020-03" db="EMBL/GenBank/DDBJ databases">
        <title>Ferranicluibacter endophyticum gen. nov., sp. nov., a new genus isolated from Rubus ulmifolius Schott. stem.</title>
        <authorList>
            <person name="Roca-Couso R."/>
            <person name="Flores-Felix J.D."/>
            <person name="Igual J.M."/>
            <person name="Rivas R."/>
        </authorList>
    </citation>
    <scope>NUCLEOTIDE SEQUENCE</scope>
    <source>
        <strain evidence="2">CRRU44</strain>
    </source>
</reference>
<organism evidence="2 3">
    <name type="scientific">Ferranicluibacter rubi</name>
    <dbReference type="NCBI Taxonomy" id="2715133"/>
    <lineage>
        <taxon>Bacteria</taxon>
        <taxon>Pseudomonadati</taxon>
        <taxon>Pseudomonadota</taxon>
        <taxon>Alphaproteobacteria</taxon>
        <taxon>Hyphomicrobiales</taxon>
        <taxon>Rhizobiaceae</taxon>
        <taxon>Ferranicluibacter</taxon>
    </lineage>
</organism>
<comment type="caution">
    <text evidence="2">The sequence shown here is derived from an EMBL/GenBank/DDBJ whole genome shotgun (WGS) entry which is preliminary data.</text>
</comment>
<keyword evidence="3" id="KW-1185">Reference proteome</keyword>
<dbReference type="InterPro" id="IPR007712">
    <property type="entry name" value="RelE/ParE_toxin"/>
</dbReference>
<evidence type="ECO:0000313" key="3">
    <source>
        <dbReference type="Proteomes" id="UP001155840"/>
    </source>
</evidence>
<keyword evidence="1" id="KW-1277">Toxin-antitoxin system</keyword>
<dbReference type="AlphaFoldDB" id="A0AA43ZBT9"/>
<proteinExistence type="predicted"/>
<protein>
    <submittedName>
        <fullName evidence="2">Type II toxin-antitoxin system RelE/ParE family toxin</fullName>
    </submittedName>
</protein>
<sequence length="97" mass="11196">MPVQFTPEANADLTELFDYLAPRAGYAVAFKYVSDIHRHCLGFALFPQRGFSREDLRPGLRVVGFRRRASIVFQVKDEQVTIIRIFHRGRDLRVSAD</sequence>
<evidence type="ECO:0000313" key="2">
    <source>
        <dbReference type="EMBL" id="NHT74952.1"/>
    </source>
</evidence>
<dbReference type="Proteomes" id="UP001155840">
    <property type="component" value="Unassembled WGS sequence"/>
</dbReference>
<dbReference type="EMBL" id="JAANCM010000002">
    <property type="protein sequence ID" value="NHT74952.1"/>
    <property type="molecule type" value="Genomic_DNA"/>
</dbReference>
<dbReference type="Gene3D" id="3.30.2310.20">
    <property type="entry name" value="RelE-like"/>
    <property type="match status" value="1"/>
</dbReference>
<dbReference type="Pfam" id="PF05016">
    <property type="entry name" value="ParE_toxin"/>
    <property type="match status" value="1"/>
</dbReference>
<evidence type="ECO:0000256" key="1">
    <source>
        <dbReference type="ARBA" id="ARBA00022649"/>
    </source>
</evidence>